<dbReference type="EMBL" id="ML996084">
    <property type="protein sequence ID" value="KAF2153740.1"/>
    <property type="molecule type" value="Genomic_DNA"/>
</dbReference>
<evidence type="ECO:0000256" key="4">
    <source>
        <dbReference type="ARBA" id="ARBA00018317"/>
    </source>
</evidence>
<evidence type="ECO:0000256" key="10">
    <source>
        <dbReference type="ARBA" id="ARBA00022989"/>
    </source>
</evidence>
<feature type="compositionally biased region" description="Low complexity" evidence="17">
    <location>
        <begin position="113"/>
        <end position="122"/>
    </location>
</feature>
<comment type="caution">
    <text evidence="20">The sequence shown here is derived from an EMBL/GenBank/DDBJ whole genome shotgun (WGS) entry which is preliminary data.</text>
</comment>
<evidence type="ECO:0000256" key="3">
    <source>
        <dbReference type="ARBA" id="ARBA00013274"/>
    </source>
</evidence>
<dbReference type="PANTHER" id="PTHR14226">
    <property type="entry name" value="NEUROPATHY TARGET ESTERASE/SWISS CHEESE D.MELANOGASTER"/>
    <property type="match status" value="1"/>
</dbReference>
<dbReference type="FunFam" id="3.40.1090.10:FF:000018">
    <property type="entry name" value="Lysophospholipase NTE1"/>
    <property type="match status" value="1"/>
</dbReference>
<evidence type="ECO:0000259" key="18">
    <source>
        <dbReference type="PROSITE" id="PS50042"/>
    </source>
</evidence>
<dbReference type="SMART" id="SM00100">
    <property type="entry name" value="cNMP"/>
    <property type="match status" value="1"/>
</dbReference>
<dbReference type="FunFam" id="2.60.120.10:FF:000062">
    <property type="entry name" value="Lysophospholipase NTE1"/>
    <property type="match status" value="1"/>
</dbReference>
<dbReference type="Pfam" id="PF01734">
    <property type="entry name" value="Patatin"/>
    <property type="match status" value="1"/>
</dbReference>
<dbReference type="InterPro" id="IPR050301">
    <property type="entry name" value="NTE"/>
</dbReference>
<feature type="short sequence motif" description="GXSXG" evidence="15">
    <location>
        <begin position="1251"/>
        <end position="1255"/>
    </location>
</feature>
<dbReference type="PROSITE" id="PS50042">
    <property type="entry name" value="CNMP_BINDING_3"/>
    <property type="match status" value="2"/>
</dbReference>
<evidence type="ECO:0000259" key="19">
    <source>
        <dbReference type="PROSITE" id="PS51635"/>
    </source>
</evidence>
<evidence type="ECO:0000313" key="20">
    <source>
        <dbReference type="EMBL" id="KAF2153740.1"/>
    </source>
</evidence>
<dbReference type="PROSITE" id="PS01237">
    <property type="entry name" value="UPF0028"/>
    <property type="match status" value="1"/>
</dbReference>
<protein>
    <recommendedName>
        <fullName evidence="4 16">Lysophospholipase NTE1</fullName>
        <ecNumber evidence="3 16">3.1.1.5</ecNumber>
    </recommendedName>
    <alternativeName>
        <fullName evidence="16">Intracellular phospholipase B</fullName>
    </alternativeName>
</protein>
<comment type="function">
    <text evidence="13">Intracellular phospholipase B that catalyzes the double deacylation of phosphatidylcholine (PC) to glycerophosphocholine (GroPCho). Plays an important role in membrane lipid homeostasis. Responsible for the rapid PC turnover in response to inositol, elevated temperatures, or when choline is present in the growth medium.</text>
</comment>
<evidence type="ECO:0000256" key="5">
    <source>
        <dbReference type="ARBA" id="ARBA00022692"/>
    </source>
</evidence>
<gene>
    <name evidence="20" type="ORF">K461DRAFT_276786</name>
</gene>
<sequence>MESSAVAGSSIAQGVPASTTLTGSLGQSTTSPGGLFIAILTAIPTFLLALVAFVTITLPTWLFSFLSTSLTLTVNMTTLLLILVFVVSTISWMVRYRWLNMYTRLPPSPQRSEPPVEVFPEPQEADSKPGLSNYLDEFLSAIKVFGYLERPVFHELTRTMQTRKLIAGETLLLEEEKGFCLVVDGTVQIFVKSKSNLDGDGNHDATSPNPDDENHSPGNQGYQLLTEVKNGAPMSSLFSILSLFTEDVNLRHDGQQDHSDVTNADVGFIRPGMKRNMSNASGLDGSLASPAFNDSPRPGSRRRFSAFEQNGAVPPLSLETADDAYAEIPPSPSRKLQAALNMNRNRRQPSAHPDIVARASVDTTIAIIPATAFHRLTRVYPKATAHIVQVILTRLQRVTLATSHSYLGLTSEVLRTEKLMDRYTTYDLPDFLHGEVMERLKDKFRKEQDRVGPEDSSKGIALHNPRARPRRPSTNSLRKDAALSRLTTPGRESSLKDRPTSSSSPKAMPQMTPVKSRDSANAPSDDNRSGVSAGDLLTSSQPRSVDDKESGPSFSQPYQTPRPHARDLPTPMGHRNYNPFVPPNHQRVQLQRQDSWDEDLVFREAILTCMTKAIGLGNGREAAKPASSVPQSPRMVSYDSKRQKAVFNNAFGFMEPYDPYADAETESTASVSAMSSVGTPVNLEELKHEVEIVFFPKGSVLVEKGERNPGLYYVIDGFLDVCLSGEDVEQNQNVLGTAPREDQNDFTRVPTYFDQHRSSERQSFATNSSTNNRKKGRKQQRKSLFVTKPGGMAGYLGTVSSHRSFIDVVAKTDVYVGFLPLAVVEKIVEKYPVVLLTLAKRLTTLLPRLILHIDFALEWVQVNAGQVIYNEKEDSDAIYIVLNGRLRAIKESEEGKMKVIGEFGQGDSVGELEVLTESARPGTLHAIRDTELAKFPKTLFNSLALEHPGITIKISKIIAARMRTFMENPLAEGNSLADRRAIQEKSTTTTNLRTVTILPVTAGVPVVEFGHRLLTALNQIGTPNGVTSLNQTAILNHLGRHAFSRMGKLKLSQYLADLEEKYGLVLYVADTNVKSPWTQTCISQADCILLVGLAEGSPNTGEYERFLLTTKTTARKELVLLHSERYCAPGLTRRWLRNRSWINGSHHHIQMSYRNSAEPAQPQLRRFGTTLKQRVQVLQAEIQKYTSRRVRQTPLYSAETPFKSDFHRLARRLCGRSVGLVLGGGGARGISHVGIIRALEEAGIPIDIVGGTSIGSFIGALYAWDADVVPMYGRAKKFAGRMGSMWRFALDLTYPSASYTTGHEFNRGIFKTFGDSQIEDFWLEFYCNTTNITKSKSEIHTSGYVWRYVRASMSLAGLIPPLCDEGNMLLDGGYVDNLTVTHMKSLGADVIFAIDVGAVDDDTPQFYGDSLSGFWAFLNRYNPFSSYVNPPTLSEIQARLAYVSSIGALEKAKATPGCRYLRPPVENYGTLEFGKFDEIYQVGYKYGKQYLAELREQGILPVMEETEEKKNLRRTMAPRRASI</sequence>
<feature type="compositionally biased region" description="Polar residues" evidence="17">
    <location>
        <begin position="761"/>
        <end position="771"/>
    </location>
</feature>
<evidence type="ECO:0000256" key="9">
    <source>
        <dbReference type="ARBA" id="ARBA00022963"/>
    </source>
</evidence>
<keyword evidence="7 15" id="KW-0378">Hydrolase</keyword>
<evidence type="ECO:0000256" key="12">
    <source>
        <dbReference type="ARBA" id="ARBA00023136"/>
    </source>
</evidence>
<feature type="short sequence motif" description="GXGXXG" evidence="15">
    <location>
        <begin position="1224"/>
        <end position="1229"/>
    </location>
</feature>
<feature type="transmembrane region" description="Helical" evidence="16">
    <location>
        <begin position="70"/>
        <end position="94"/>
    </location>
</feature>
<dbReference type="InterPro" id="IPR000595">
    <property type="entry name" value="cNMP-bd_dom"/>
</dbReference>
<evidence type="ECO:0000256" key="7">
    <source>
        <dbReference type="ARBA" id="ARBA00022801"/>
    </source>
</evidence>
<dbReference type="GO" id="GO:0005789">
    <property type="term" value="C:endoplasmic reticulum membrane"/>
    <property type="evidence" value="ECO:0007669"/>
    <property type="project" value="UniProtKB-SubCell"/>
</dbReference>
<feature type="region of interest" description="Disordered" evidence="17">
    <location>
        <begin position="108"/>
        <end position="127"/>
    </location>
</feature>
<dbReference type="InterPro" id="IPR056556">
    <property type="entry name" value="NTE1_P-loop_dom"/>
</dbReference>
<reference evidence="20" key="1">
    <citation type="journal article" date="2020" name="Stud. Mycol.">
        <title>101 Dothideomycetes genomes: a test case for predicting lifestyles and emergence of pathogens.</title>
        <authorList>
            <person name="Haridas S."/>
            <person name="Albert R."/>
            <person name="Binder M."/>
            <person name="Bloem J."/>
            <person name="Labutti K."/>
            <person name="Salamov A."/>
            <person name="Andreopoulos B."/>
            <person name="Baker S."/>
            <person name="Barry K."/>
            <person name="Bills G."/>
            <person name="Bluhm B."/>
            <person name="Cannon C."/>
            <person name="Castanera R."/>
            <person name="Culley D."/>
            <person name="Daum C."/>
            <person name="Ezra D."/>
            <person name="Gonzalez J."/>
            <person name="Henrissat B."/>
            <person name="Kuo A."/>
            <person name="Liang C."/>
            <person name="Lipzen A."/>
            <person name="Lutzoni F."/>
            <person name="Magnuson J."/>
            <person name="Mondo S."/>
            <person name="Nolan M."/>
            <person name="Ohm R."/>
            <person name="Pangilinan J."/>
            <person name="Park H.-J."/>
            <person name="Ramirez L."/>
            <person name="Alfaro M."/>
            <person name="Sun H."/>
            <person name="Tritt A."/>
            <person name="Yoshinaga Y."/>
            <person name="Zwiers L.-H."/>
            <person name="Turgeon B."/>
            <person name="Goodwin S."/>
            <person name="Spatafora J."/>
            <person name="Crous P."/>
            <person name="Grigoriev I."/>
        </authorList>
    </citation>
    <scope>NUCLEOTIDE SEQUENCE</scope>
    <source>
        <strain evidence="20">CBS 260.36</strain>
    </source>
</reference>
<feature type="region of interest" description="Disordered" evidence="17">
    <location>
        <begin position="755"/>
        <end position="781"/>
    </location>
</feature>
<dbReference type="GO" id="GO:0016042">
    <property type="term" value="P:lipid catabolic process"/>
    <property type="evidence" value="ECO:0007669"/>
    <property type="project" value="UniProtKB-UniRule"/>
</dbReference>
<dbReference type="Pfam" id="PF00027">
    <property type="entry name" value="cNMP_binding"/>
    <property type="match status" value="1"/>
</dbReference>
<dbReference type="InterPro" id="IPR018490">
    <property type="entry name" value="cNMP-bd_dom_sf"/>
</dbReference>
<keyword evidence="12 16" id="KW-0472">Membrane</keyword>
<dbReference type="InterPro" id="IPR001423">
    <property type="entry name" value="LysoPLipase_patatin_CS"/>
</dbReference>
<evidence type="ECO:0000256" key="13">
    <source>
        <dbReference type="ARBA" id="ARBA00024965"/>
    </source>
</evidence>
<comment type="catalytic activity">
    <reaction evidence="14 16">
        <text>a 1-acyl-sn-glycero-3-phosphocholine + H2O = sn-glycerol 3-phosphocholine + a fatty acid + H(+)</text>
        <dbReference type="Rhea" id="RHEA:15177"/>
        <dbReference type="ChEBI" id="CHEBI:15377"/>
        <dbReference type="ChEBI" id="CHEBI:15378"/>
        <dbReference type="ChEBI" id="CHEBI:16870"/>
        <dbReference type="ChEBI" id="CHEBI:28868"/>
        <dbReference type="ChEBI" id="CHEBI:58168"/>
        <dbReference type="EC" id="3.1.1.5"/>
    </reaction>
</comment>
<evidence type="ECO:0000256" key="16">
    <source>
        <dbReference type="RuleBase" id="RU362043"/>
    </source>
</evidence>
<evidence type="ECO:0000256" key="17">
    <source>
        <dbReference type="SAM" id="MobiDB-lite"/>
    </source>
</evidence>
<dbReference type="SUPFAM" id="SSF52151">
    <property type="entry name" value="FabD/lysophospholipase-like"/>
    <property type="match status" value="1"/>
</dbReference>
<feature type="compositionally biased region" description="Basic residues" evidence="17">
    <location>
        <begin position="772"/>
        <end position="781"/>
    </location>
</feature>
<dbReference type="InterPro" id="IPR016035">
    <property type="entry name" value="Acyl_Trfase/lysoPLipase"/>
</dbReference>
<feature type="transmembrane region" description="Helical" evidence="16">
    <location>
        <begin position="35"/>
        <end position="58"/>
    </location>
</feature>
<evidence type="ECO:0000256" key="1">
    <source>
        <dbReference type="ARBA" id="ARBA00004477"/>
    </source>
</evidence>
<dbReference type="GO" id="GO:0046470">
    <property type="term" value="P:phosphatidylcholine metabolic process"/>
    <property type="evidence" value="ECO:0007669"/>
    <property type="project" value="InterPro"/>
</dbReference>
<dbReference type="CDD" id="cd00038">
    <property type="entry name" value="CAP_ED"/>
    <property type="match status" value="2"/>
</dbReference>
<dbReference type="InterPro" id="IPR002641">
    <property type="entry name" value="PNPLA_dom"/>
</dbReference>
<feature type="short sequence motif" description="DGA/G" evidence="15">
    <location>
        <begin position="1371"/>
        <end position="1373"/>
    </location>
</feature>
<feature type="region of interest" description="Disordered" evidence="17">
    <location>
        <begin position="445"/>
        <end position="576"/>
    </location>
</feature>
<dbReference type="FunFam" id="3.40.1090.10:FF:000007">
    <property type="entry name" value="Lysophospholipase NTE1"/>
    <property type="match status" value="1"/>
</dbReference>
<feature type="active site" description="Proton acceptor" evidence="15">
    <location>
        <position position="1371"/>
    </location>
</feature>
<feature type="active site" description="Nucleophile" evidence="15">
    <location>
        <position position="1253"/>
    </location>
</feature>
<dbReference type="Proteomes" id="UP000799439">
    <property type="component" value="Unassembled WGS sequence"/>
</dbReference>
<feature type="region of interest" description="Disordered" evidence="17">
    <location>
        <begin position="194"/>
        <end position="222"/>
    </location>
</feature>
<dbReference type="Pfam" id="PF24179">
    <property type="entry name" value="NTE_Ploop"/>
    <property type="match status" value="1"/>
</dbReference>
<dbReference type="GO" id="GO:0004622">
    <property type="term" value="F:phosphatidylcholine lysophospholipase activity"/>
    <property type="evidence" value="ECO:0007669"/>
    <property type="project" value="UniProtKB-EC"/>
</dbReference>
<accession>A0A9P4J440</accession>
<dbReference type="SUPFAM" id="SSF51206">
    <property type="entry name" value="cAMP-binding domain-like"/>
    <property type="match status" value="3"/>
</dbReference>
<evidence type="ECO:0000256" key="14">
    <source>
        <dbReference type="ARBA" id="ARBA00049531"/>
    </source>
</evidence>
<evidence type="ECO:0000256" key="8">
    <source>
        <dbReference type="ARBA" id="ARBA00022824"/>
    </source>
</evidence>
<keyword evidence="5 16" id="KW-0812">Transmembrane</keyword>
<feature type="compositionally biased region" description="Basic and acidic residues" evidence="17">
    <location>
        <begin position="445"/>
        <end position="457"/>
    </location>
</feature>
<evidence type="ECO:0000256" key="2">
    <source>
        <dbReference type="ARBA" id="ARBA00006636"/>
    </source>
</evidence>
<evidence type="ECO:0000256" key="11">
    <source>
        <dbReference type="ARBA" id="ARBA00023098"/>
    </source>
</evidence>
<evidence type="ECO:0000313" key="21">
    <source>
        <dbReference type="Proteomes" id="UP000799439"/>
    </source>
</evidence>
<feature type="domain" description="Cyclic nucleotide-binding" evidence="18">
    <location>
        <begin position="683"/>
        <end position="737"/>
    </location>
</feature>
<evidence type="ECO:0000256" key="6">
    <source>
        <dbReference type="ARBA" id="ARBA00022737"/>
    </source>
</evidence>
<feature type="domain" description="Cyclic nucleotide-binding" evidence="18">
    <location>
        <begin position="841"/>
        <end position="943"/>
    </location>
</feature>
<keyword evidence="10 16" id="KW-1133">Transmembrane helix</keyword>
<keyword evidence="8 16" id="KW-0256">Endoplasmic reticulum</keyword>
<comment type="subcellular location">
    <subcellularLocation>
        <location evidence="1">Endoplasmic reticulum membrane</location>
        <topology evidence="1">Multi-pass membrane protein</topology>
    </subcellularLocation>
</comment>
<dbReference type="PROSITE" id="PS51635">
    <property type="entry name" value="PNPLA"/>
    <property type="match status" value="1"/>
</dbReference>
<keyword evidence="21" id="KW-1185">Reference proteome</keyword>
<feature type="domain" description="PNPLA" evidence="19">
    <location>
        <begin position="1220"/>
        <end position="1384"/>
    </location>
</feature>
<name>A0A9P4J440_9PEZI</name>
<dbReference type="PANTHER" id="PTHR14226:SF29">
    <property type="entry name" value="NEUROPATHY TARGET ESTERASE SWS"/>
    <property type="match status" value="1"/>
</dbReference>
<keyword evidence="6" id="KW-0677">Repeat</keyword>
<organism evidence="20 21">
    <name type="scientific">Myriangium duriaei CBS 260.36</name>
    <dbReference type="NCBI Taxonomy" id="1168546"/>
    <lineage>
        <taxon>Eukaryota</taxon>
        <taxon>Fungi</taxon>
        <taxon>Dikarya</taxon>
        <taxon>Ascomycota</taxon>
        <taxon>Pezizomycotina</taxon>
        <taxon>Dothideomycetes</taxon>
        <taxon>Dothideomycetidae</taxon>
        <taxon>Myriangiales</taxon>
        <taxon>Myriangiaceae</taxon>
        <taxon>Myriangium</taxon>
    </lineage>
</organism>
<keyword evidence="11 15" id="KW-0443">Lipid metabolism</keyword>
<comment type="similarity">
    <text evidence="2 16">Belongs to the NTE family.</text>
</comment>
<dbReference type="Gene3D" id="2.60.120.10">
    <property type="entry name" value="Jelly Rolls"/>
    <property type="match status" value="3"/>
</dbReference>
<dbReference type="OrthoDB" id="421051at2759"/>
<dbReference type="InterPro" id="IPR014710">
    <property type="entry name" value="RmlC-like_jellyroll"/>
</dbReference>
<proteinExistence type="inferred from homology"/>
<keyword evidence="9 15" id="KW-0442">Lipid degradation</keyword>
<dbReference type="EC" id="3.1.1.5" evidence="3 16"/>
<evidence type="ECO:0000256" key="15">
    <source>
        <dbReference type="PROSITE-ProRule" id="PRU01161"/>
    </source>
</evidence>
<dbReference type="Gene3D" id="3.40.1090.10">
    <property type="entry name" value="Cytosolic phospholipase A2 catalytic domain"/>
    <property type="match status" value="2"/>
</dbReference>